<evidence type="ECO:0000256" key="2">
    <source>
        <dbReference type="ARBA" id="ARBA00023015"/>
    </source>
</evidence>
<feature type="domain" description="LysR substrate-binding" evidence="6">
    <location>
        <begin position="89"/>
        <end position="276"/>
    </location>
</feature>
<dbReference type="Proteomes" id="UP000528457">
    <property type="component" value="Unassembled WGS sequence"/>
</dbReference>
<comment type="similarity">
    <text evidence="1">Belongs to the LysR transcriptional regulatory family.</text>
</comment>
<dbReference type="InterPro" id="IPR058163">
    <property type="entry name" value="LysR-type_TF_proteobact-type"/>
</dbReference>
<keyword evidence="2" id="KW-0805">Transcription regulation</keyword>
<dbReference type="InterPro" id="IPR000847">
    <property type="entry name" value="LysR_HTH_N"/>
</dbReference>
<dbReference type="GO" id="GO:0003700">
    <property type="term" value="F:DNA-binding transcription factor activity"/>
    <property type="evidence" value="ECO:0007669"/>
    <property type="project" value="InterPro"/>
</dbReference>
<evidence type="ECO:0000256" key="3">
    <source>
        <dbReference type="ARBA" id="ARBA00023125"/>
    </source>
</evidence>
<accession>A0A7X0MXR0</accession>
<evidence type="ECO:0000259" key="5">
    <source>
        <dbReference type="Pfam" id="PF00126"/>
    </source>
</evidence>
<reference evidence="7 8" key="1">
    <citation type="submission" date="2020-08" db="EMBL/GenBank/DDBJ databases">
        <title>Genomic Encyclopedia of Type Strains, Phase IV (KMG-IV): sequencing the most valuable type-strain genomes for metagenomic binning, comparative biology and taxonomic classification.</title>
        <authorList>
            <person name="Goeker M."/>
        </authorList>
    </citation>
    <scope>NUCLEOTIDE SEQUENCE [LARGE SCALE GENOMIC DNA]</scope>
    <source>
        <strain evidence="7 8">DSM 22368</strain>
    </source>
</reference>
<evidence type="ECO:0000313" key="8">
    <source>
        <dbReference type="Proteomes" id="UP000528457"/>
    </source>
</evidence>
<dbReference type="GO" id="GO:0043565">
    <property type="term" value="F:sequence-specific DNA binding"/>
    <property type="evidence" value="ECO:0007669"/>
    <property type="project" value="TreeGrafter"/>
</dbReference>
<gene>
    <name evidence="7" type="ORF">HNR48_001500</name>
</gene>
<dbReference type="PANTHER" id="PTHR30537">
    <property type="entry name" value="HTH-TYPE TRANSCRIPTIONAL REGULATOR"/>
    <property type="match status" value="1"/>
</dbReference>
<dbReference type="InterPro" id="IPR036388">
    <property type="entry name" value="WH-like_DNA-bd_sf"/>
</dbReference>
<name>A0A7X0MXR0_9GAMM</name>
<dbReference type="Pfam" id="PF03466">
    <property type="entry name" value="LysR_substrate"/>
    <property type="match status" value="1"/>
</dbReference>
<organism evidence="7 8">
    <name type="scientific">Pseudoteredinibacter isoporae</name>
    <dbReference type="NCBI Taxonomy" id="570281"/>
    <lineage>
        <taxon>Bacteria</taxon>
        <taxon>Pseudomonadati</taxon>
        <taxon>Pseudomonadota</taxon>
        <taxon>Gammaproteobacteria</taxon>
        <taxon>Cellvibrionales</taxon>
        <taxon>Cellvibrionaceae</taxon>
        <taxon>Pseudoteredinibacter</taxon>
    </lineage>
</organism>
<keyword evidence="3 7" id="KW-0238">DNA-binding</keyword>
<proteinExistence type="inferred from homology"/>
<evidence type="ECO:0000259" key="6">
    <source>
        <dbReference type="Pfam" id="PF03466"/>
    </source>
</evidence>
<protein>
    <submittedName>
        <fullName evidence="7">DNA-binding transcriptional LysR family regulator</fullName>
    </submittedName>
</protein>
<keyword evidence="4" id="KW-0804">Transcription</keyword>
<dbReference type="InParanoid" id="A0A7X0MXR0"/>
<dbReference type="RefSeq" id="WP_166849124.1">
    <property type="nucleotide sequence ID" value="NZ_JAAONY010000001.1"/>
</dbReference>
<dbReference type="PANTHER" id="PTHR30537:SF3">
    <property type="entry name" value="TRANSCRIPTIONAL REGULATORY PROTEIN"/>
    <property type="match status" value="1"/>
</dbReference>
<evidence type="ECO:0000256" key="4">
    <source>
        <dbReference type="ARBA" id="ARBA00023163"/>
    </source>
</evidence>
<dbReference type="GO" id="GO:0006351">
    <property type="term" value="P:DNA-templated transcription"/>
    <property type="evidence" value="ECO:0007669"/>
    <property type="project" value="TreeGrafter"/>
</dbReference>
<evidence type="ECO:0000256" key="1">
    <source>
        <dbReference type="ARBA" id="ARBA00009437"/>
    </source>
</evidence>
<comment type="caution">
    <text evidence="7">The sequence shown here is derived from an EMBL/GenBank/DDBJ whole genome shotgun (WGS) entry which is preliminary data.</text>
</comment>
<dbReference type="Gene3D" id="1.10.10.10">
    <property type="entry name" value="Winged helix-like DNA-binding domain superfamily/Winged helix DNA-binding domain"/>
    <property type="match status" value="1"/>
</dbReference>
<dbReference type="InterPro" id="IPR005119">
    <property type="entry name" value="LysR_subst-bd"/>
</dbReference>
<feature type="domain" description="HTH lysR-type" evidence="5">
    <location>
        <begin position="4"/>
        <end position="61"/>
    </location>
</feature>
<dbReference type="InterPro" id="IPR036390">
    <property type="entry name" value="WH_DNA-bd_sf"/>
</dbReference>
<evidence type="ECO:0000313" key="7">
    <source>
        <dbReference type="EMBL" id="MBB6521222.1"/>
    </source>
</evidence>
<sequence>MKNWDDYRLILALHRTQTLRGAADLLGVNHSTVSRRLVVMQHQLGHLFERTLDGYQVTALGLEFVNTALQIESLSESVERKQRGQNDDMAGPINLSVPPPIAQTLLIEELKEFSMRYPKIQLNINSSFEMRNLERAEADIVIRGTDKPPEYLVGRRVASVKLHYYGHVDYLKNTASEHYQWIGRDADEQNPQWIKDSPYPNARIGIRSDDILMRHQLLLAAYGLSRGACYMADPCKDLVRLNDMPTVHLTDLWVLIHPDLRETPRIKALMQFLCEALLKKKSLIEGKQP</sequence>
<dbReference type="EMBL" id="JACHHT010000001">
    <property type="protein sequence ID" value="MBB6521222.1"/>
    <property type="molecule type" value="Genomic_DNA"/>
</dbReference>
<dbReference type="SUPFAM" id="SSF46785">
    <property type="entry name" value="Winged helix' DNA-binding domain"/>
    <property type="match status" value="1"/>
</dbReference>
<dbReference type="AlphaFoldDB" id="A0A7X0MXR0"/>
<keyword evidence="8" id="KW-1185">Reference proteome</keyword>
<dbReference type="SUPFAM" id="SSF53850">
    <property type="entry name" value="Periplasmic binding protein-like II"/>
    <property type="match status" value="1"/>
</dbReference>
<dbReference type="Pfam" id="PF00126">
    <property type="entry name" value="HTH_1"/>
    <property type="match status" value="1"/>
</dbReference>
<dbReference type="Gene3D" id="3.40.190.290">
    <property type="match status" value="1"/>
</dbReference>